<dbReference type="InterPro" id="IPR036249">
    <property type="entry name" value="Thioredoxin-like_sf"/>
</dbReference>
<dbReference type="InterPro" id="IPR051099">
    <property type="entry name" value="AGR/TXD"/>
</dbReference>
<dbReference type="SUPFAM" id="SSF52833">
    <property type="entry name" value="Thioredoxin-like"/>
    <property type="match status" value="1"/>
</dbReference>
<sequence length="156" mass="17724">MFKKRISLLVFLFAVMVSTASQAQTIAGHEAWLHEYNAAIKQAKTAHKPILMVFAGSDWCKPCILLNKEVWNTDTFAKYAKDNLVLLELDFPRFKKNQLPAEQVKHNELLAEKYNTEGVFPLVVLVDEDGKIISKTGYKTGGPEAYVQHLEKLLHH</sequence>
<dbReference type="PANTHER" id="PTHR15337">
    <property type="entry name" value="ANTERIOR GRADIENT PROTEIN-RELATED"/>
    <property type="match status" value="1"/>
</dbReference>
<feature type="chain" id="PRO_5025428414" evidence="2">
    <location>
        <begin position="24"/>
        <end position="156"/>
    </location>
</feature>
<feature type="domain" description="Thioredoxin" evidence="3">
    <location>
        <begin position="12"/>
        <end position="155"/>
    </location>
</feature>
<dbReference type="Pfam" id="PF13899">
    <property type="entry name" value="Thioredoxin_7"/>
    <property type="match status" value="1"/>
</dbReference>
<comment type="caution">
    <text evidence="4">The sequence shown here is derived from an EMBL/GenBank/DDBJ whole genome shotgun (WGS) entry which is preliminary data.</text>
</comment>
<feature type="signal peptide" evidence="2">
    <location>
        <begin position="1"/>
        <end position="23"/>
    </location>
</feature>
<gene>
    <name evidence="4" type="ORF">GXP69_15200</name>
</gene>
<organism evidence="4 5">
    <name type="scientific">Pontibacter burrus</name>
    <dbReference type="NCBI Taxonomy" id="2704466"/>
    <lineage>
        <taxon>Bacteria</taxon>
        <taxon>Pseudomonadati</taxon>
        <taxon>Bacteroidota</taxon>
        <taxon>Cytophagia</taxon>
        <taxon>Cytophagales</taxon>
        <taxon>Hymenobacteraceae</taxon>
        <taxon>Pontibacter</taxon>
    </lineage>
</organism>
<evidence type="ECO:0000313" key="4">
    <source>
        <dbReference type="EMBL" id="NEM99045.1"/>
    </source>
</evidence>
<accession>A0A6B3LVQ1</accession>
<evidence type="ECO:0000256" key="2">
    <source>
        <dbReference type="SAM" id="SignalP"/>
    </source>
</evidence>
<evidence type="ECO:0000313" key="5">
    <source>
        <dbReference type="Proteomes" id="UP000474777"/>
    </source>
</evidence>
<reference evidence="4 5" key="1">
    <citation type="submission" date="2020-02" db="EMBL/GenBank/DDBJ databases">
        <authorList>
            <person name="Kim M.K."/>
        </authorList>
    </citation>
    <scope>NUCLEOTIDE SEQUENCE [LARGE SCALE GENOMIC DNA]</scope>
    <source>
        <strain evidence="4 5">BT327</strain>
    </source>
</reference>
<keyword evidence="1 2" id="KW-0732">Signal</keyword>
<dbReference type="PROSITE" id="PS51352">
    <property type="entry name" value="THIOREDOXIN_2"/>
    <property type="match status" value="1"/>
</dbReference>
<dbReference type="Proteomes" id="UP000474777">
    <property type="component" value="Unassembled WGS sequence"/>
</dbReference>
<name>A0A6B3LVQ1_9BACT</name>
<dbReference type="InterPro" id="IPR013766">
    <property type="entry name" value="Thioredoxin_domain"/>
</dbReference>
<dbReference type="PANTHER" id="PTHR15337:SF11">
    <property type="entry name" value="THIOREDOXIN DOMAIN-CONTAINING PROTEIN"/>
    <property type="match status" value="1"/>
</dbReference>
<protein>
    <submittedName>
        <fullName evidence="4">Thioredoxin fold domain-containing protein</fullName>
    </submittedName>
</protein>
<dbReference type="AlphaFoldDB" id="A0A6B3LVQ1"/>
<proteinExistence type="predicted"/>
<dbReference type="EMBL" id="JAAGWD010000007">
    <property type="protein sequence ID" value="NEM99045.1"/>
    <property type="molecule type" value="Genomic_DNA"/>
</dbReference>
<evidence type="ECO:0000259" key="3">
    <source>
        <dbReference type="PROSITE" id="PS51352"/>
    </source>
</evidence>
<dbReference type="Gene3D" id="3.40.30.10">
    <property type="entry name" value="Glutaredoxin"/>
    <property type="match status" value="1"/>
</dbReference>
<evidence type="ECO:0000256" key="1">
    <source>
        <dbReference type="ARBA" id="ARBA00022729"/>
    </source>
</evidence>
<keyword evidence="5" id="KW-1185">Reference proteome</keyword>